<name>A0A0V7ZEN5_9CYAN</name>
<reference evidence="1 2" key="1">
    <citation type="journal article" date="2015" name="Genome Announc.">
        <title>Draft Genome of the Euendolithic (true boring) Cyanobacterium Mastigocoleus testarum strain BC008.</title>
        <authorList>
            <person name="Guida B.S."/>
            <person name="Garcia-Pichel F."/>
        </authorList>
    </citation>
    <scope>NUCLEOTIDE SEQUENCE [LARGE SCALE GENOMIC DNA]</scope>
    <source>
        <strain evidence="1 2">BC008</strain>
    </source>
</reference>
<organism evidence="1 2">
    <name type="scientific">Mastigocoleus testarum BC008</name>
    <dbReference type="NCBI Taxonomy" id="371196"/>
    <lineage>
        <taxon>Bacteria</taxon>
        <taxon>Bacillati</taxon>
        <taxon>Cyanobacteriota</taxon>
        <taxon>Cyanophyceae</taxon>
        <taxon>Nostocales</taxon>
        <taxon>Hapalosiphonaceae</taxon>
        <taxon>Mastigocoleus</taxon>
    </lineage>
</organism>
<accession>A0A0V7ZEN5</accession>
<evidence type="ECO:0000313" key="2">
    <source>
        <dbReference type="Proteomes" id="UP000053372"/>
    </source>
</evidence>
<sequence length="170" mass="18234">MGTGMLLHKLMKIAVPVLSVAGVVVISFPSPADAVFSRQTNGYRVCAGRLVNSNVSPEAASKACARALYPQRLSTCLTKIVKQTQLEAKDALASCEKARRPEELASCVVGISRNSKESVDPEVLNFCDRSLLPIRFAQCVVGLRSEIDLVPTQAMETCIDASDPITNISP</sequence>
<dbReference type="EMBL" id="LMTZ01000146">
    <property type="protein sequence ID" value="KST63013.1"/>
    <property type="molecule type" value="Genomic_DNA"/>
</dbReference>
<dbReference type="AlphaFoldDB" id="A0A0V7ZEN5"/>
<keyword evidence="2" id="KW-1185">Reference proteome</keyword>
<dbReference type="Proteomes" id="UP000053372">
    <property type="component" value="Unassembled WGS sequence"/>
</dbReference>
<protein>
    <submittedName>
        <fullName evidence="1">Uncharacterized protein</fullName>
    </submittedName>
</protein>
<dbReference type="OrthoDB" id="425719at2"/>
<gene>
    <name evidence="1" type="ORF">BC008_11810</name>
</gene>
<comment type="caution">
    <text evidence="1">The sequence shown here is derived from an EMBL/GenBank/DDBJ whole genome shotgun (WGS) entry which is preliminary data.</text>
</comment>
<proteinExistence type="predicted"/>
<evidence type="ECO:0000313" key="1">
    <source>
        <dbReference type="EMBL" id="KST63013.1"/>
    </source>
</evidence>